<feature type="compositionally biased region" description="Low complexity" evidence="1">
    <location>
        <begin position="621"/>
        <end position="631"/>
    </location>
</feature>
<dbReference type="EMBL" id="MU069857">
    <property type="protein sequence ID" value="KAF5832673.1"/>
    <property type="molecule type" value="Genomic_DNA"/>
</dbReference>
<feature type="compositionally biased region" description="Polar residues" evidence="1">
    <location>
        <begin position="529"/>
        <end position="539"/>
    </location>
</feature>
<feature type="compositionally biased region" description="Basic and acidic residues" evidence="1">
    <location>
        <begin position="16"/>
        <end position="26"/>
    </location>
</feature>
<feature type="compositionally biased region" description="Low complexity" evidence="1">
    <location>
        <begin position="266"/>
        <end position="282"/>
    </location>
</feature>
<proteinExistence type="predicted"/>
<evidence type="ECO:0000256" key="1">
    <source>
        <dbReference type="SAM" id="MobiDB-lite"/>
    </source>
</evidence>
<feature type="compositionally biased region" description="Basic and acidic residues" evidence="1">
    <location>
        <begin position="72"/>
        <end position="82"/>
    </location>
</feature>
<feature type="region of interest" description="Disordered" evidence="1">
    <location>
        <begin position="612"/>
        <end position="640"/>
    </location>
</feature>
<keyword evidence="3" id="KW-1185">Reference proteome</keyword>
<sequence length="1340" mass="147400">MQQSDNVAKSFARLRVRVEDADEQHPGDSPPGPAIPLQPAGSVPALERTEWLVQEDTAAKQRSLSANQLPTHDVHKTAEHQPLRKRGLQSHASAGEGGGLMSVVPLDVGRLQAKLINVRLKAAEMANQLLVAQWASPSKGTTHSAPPSQAETTLPSQRPEPLPLVPPARKPTHSGHGFGSMSSSTQHQPHSRPILPDSQPSILDRQRAFSHPTPLHQTPLHQTPLHQTPWHCTRHPHDGLTATSNAAPHHPSPPNAQRKGNSRPVSRSTSRNWSRNSSTTSRRASKNGSEAAGSKRGSREGEQGDVVELGPAPPSPPSQPATEPEVIKSTSKRLVELVQQRQKEGAEAAAAAKAAAAQAQEASLTPADDQGWVQEGNVGRYSCQPGDSTSGLKGRALAERALATIDKAFSLLLKVQEGGQAQVQEKCNKEVYLDGVSDPSDSLQQCAHQLRTLKRDITEKSSFEWDTMEKSSQQPDTAERSSWHQDSTERSSEAAGRQSRGSQPLLPLLVSRSPDLQRDPSFGLDTDRSSAPTSHQAKQQALADSWLKRASEPMGQDEHLSLVEAARLRSLTANTNFNHKASQFKQPSGAEVEAGLRRGLRTAKMILRELKDRHQGHGEDGQSSVSSLSEGSNEEEEMTEQEQVYGRGIWGVVGNPAVGRSVAIPKVPPTPDGQRYSGAFGRVGKQRQRLLDEQRALLSRNPAAYEEDHARQSEDKIRKLAAEAHLQLQRSGGPSSDSRTIREFMKSIKLLQSQRPFYLPPIQAKERVQRKPVEASKSMFEERRQMSETREIIDTDRVKQNQFDLDFSRVAAKPLFCKLLTRIDENMRQSLGNFRLDQYIGMLHEKMSAYRDQLRSIFIFYSCVASRFASEEFGRVTLSSWLQFCSDAHIMDNAQKGCTRADLATVFVAVKGGTDSKANEAISDDAMMRFEFYEGIARAAFAKFILPRHLNELSDAVVMAIEACVLPHVPQEALLDPNTFRYDLYAFNDMEKRSQGFIRSRHVSTPHVVAGPVSMPYAVASLLWVDVPSVKPHSTDHWSFLTALYKLFKARDRTRYFRVEHWGNLLEASKLNAHQAGLDKRDAKLIFSWSQLSVLDELKRRKRTVALTQWDFVEAVCRLAEHQALPSEAELDSYFVNEQGMDPKRVVLGLGHTGRFSQSQSNSTSTSPTGAAVAAAMAAAAEGTAQTSATNLPLSAKESSQAEASWSQIAGQGPFNHYPSDFPTSDNGQGRRSISQLPSKDGRGASYSGTNGEQLPTGHTAYCLKLREFQRLVALSGPKRRRPSAGLLSKPSRPLEVKAGLLLHYMLGHMRELYGGQDEADTARKMMHVATMASGGIELA</sequence>
<feature type="region of interest" description="Disordered" evidence="1">
    <location>
        <begin position="137"/>
        <end position="199"/>
    </location>
</feature>
<feature type="compositionally biased region" description="Polar residues" evidence="1">
    <location>
        <begin position="137"/>
        <end position="156"/>
    </location>
</feature>
<evidence type="ECO:0000313" key="2">
    <source>
        <dbReference type="EMBL" id="KAF5832673.1"/>
    </source>
</evidence>
<feature type="compositionally biased region" description="Polar residues" evidence="1">
    <location>
        <begin position="60"/>
        <end position="70"/>
    </location>
</feature>
<accession>A0ABQ7GDI7</accession>
<feature type="compositionally biased region" description="Pro residues" evidence="1">
    <location>
        <begin position="158"/>
        <end position="169"/>
    </location>
</feature>
<organism evidence="2 3">
    <name type="scientific">Dunaliella salina</name>
    <name type="common">Green alga</name>
    <name type="synonym">Protococcus salinus</name>
    <dbReference type="NCBI Taxonomy" id="3046"/>
    <lineage>
        <taxon>Eukaryota</taxon>
        <taxon>Viridiplantae</taxon>
        <taxon>Chlorophyta</taxon>
        <taxon>core chlorophytes</taxon>
        <taxon>Chlorophyceae</taxon>
        <taxon>CS clade</taxon>
        <taxon>Chlamydomonadales</taxon>
        <taxon>Dunaliellaceae</taxon>
        <taxon>Dunaliella</taxon>
    </lineage>
</organism>
<feature type="compositionally biased region" description="Polar residues" evidence="1">
    <location>
        <begin position="1222"/>
        <end position="1238"/>
    </location>
</feature>
<feature type="compositionally biased region" description="Polar residues" evidence="1">
    <location>
        <begin position="215"/>
        <end position="226"/>
    </location>
</feature>
<feature type="region of interest" description="Disordered" evidence="1">
    <location>
        <begin position="211"/>
        <end position="329"/>
    </location>
</feature>
<evidence type="ECO:0000313" key="3">
    <source>
        <dbReference type="Proteomes" id="UP000815325"/>
    </source>
</evidence>
<comment type="caution">
    <text evidence="2">The sequence shown here is derived from an EMBL/GenBank/DDBJ whole genome shotgun (WGS) entry which is preliminary data.</text>
</comment>
<feature type="region of interest" description="Disordered" evidence="1">
    <location>
        <begin position="361"/>
        <end position="392"/>
    </location>
</feature>
<feature type="region of interest" description="Disordered" evidence="1">
    <location>
        <begin position="1"/>
        <end position="97"/>
    </location>
</feature>
<feature type="region of interest" description="Disordered" evidence="1">
    <location>
        <begin position="464"/>
        <end position="543"/>
    </location>
</feature>
<dbReference type="Proteomes" id="UP000815325">
    <property type="component" value="Unassembled WGS sequence"/>
</dbReference>
<feature type="compositionally biased region" description="Basic and acidic residues" evidence="1">
    <location>
        <begin position="477"/>
        <end position="492"/>
    </location>
</feature>
<name>A0ABQ7GDI7_DUNSA</name>
<feature type="region of interest" description="Disordered" evidence="1">
    <location>
        <begin position="1213"/>
        <end position="1254"/>
    </location>
</feature>
<reference evidence="2" key="1">
    <citation type="submission" date="2017-08" db="EMBL/GenBank/DDBJ databases">
        <authorList>
            <person name="Polle J.E."/>
            <person name="Barry K."/>
            <person name="Cushman J."/>
            <person name="Schmutz J."/>
            <person name="Tran D."/>
            <person name="Hathwaick L.T."/>
            <person name="Yim W.C."/>
            <person name="Jenkins J."/>
            <person name="Mckie-Krisberg Z.M."/>
            <person name="Prochnik S."/>
            <person name="Lindquist E."/>
            <person name="Dockter R.B."/>
            <person name="Adam C."/>
            <person name="Molina H."/>
            <person name="Bunkerborg J."/>
            <person name="Jin E."/>
            <person name="Buchheim M."/>
            <person name="Magnuson J."/>
        </authorList>
    </citation>
    <scope>NUCLEOTIDE SEQUENCE</scope>
    <source>
        <strain evidence="2">CCAP 19/18</strain>
    </source>
</reference>
<protein>
    <submittedName>
        <fullName evidence="2">Uncharacterized protein</fullName>
    </submittedName>
</protein>
<gene>
    <name evidence="2" type="ORF">DUNSADRAFT_11381</name>
</gene>